<accession>A0A6L7G271</accession>
<dbReference type="AlphaFoldDB" id="A0A6L7G271"/>
<dbReference type="EMBL" id="WUMU01000001">
    <property type="protein sequence ID" value="MXN16683.1"/>
    <property type="molecule type" value="Genomic_DNA"/>
</dbReference>
<gene>
    <name evidence="1" type="ORF">GR170_02460</name>
</gene>
<dbReference type="RefSeq" id="WP_160891198.1">
    <property type="nucleotide sequence ID" value="NZ_WUMU01000001.1"/>
</dbReference>
<sequence>MALSERSYSRVVSLLKVALPLAAVALLSTVFLVSRGQVSDPQIPYSQVDLKDIASREGITRPSFAGATQSGDMIAITADEATPDGSRSFAASGLKAQLDLVGGSTVKMSAARGVIDQGQSLTRLEGGVAFSSSLGYTLTTEGLSTAMKSLDVESLGPVSGTAPAGTLTAGHMSLHKAKTGTDSYLLFTDGVELVYDPRTTRE</sequence>
<protein>
    <recommendedName>
        <fullName evidence="3">LPS export ABC transporter periplasmic protein LptC</fullName>
    </recommendedName>
</protein>
<keyword evidence="2" id="KW-1185">Reference proteome</keyword>
<evidence type="ECO:0000313" key="2">
    <source>
        <dbReference type="Proteomes" id="UP000477911"/>
    </source>
</evidence>
<evidence type="ECO:0000313" key="1">
    <source>
        <dbReference type="EMBL" id="MXN16683.1"/>
    </source>
</evidence>
<organism evidence="1 2">
    <name type="scientific">Pseudooceanicola albus</name>
    <dbReference type="NCBI Taxonomy" id="2692189"/>
    <lineage>
        <taxon>Bacteria</taxon>
        <taxon>Pseudomonadati</taxon>
        <taxon>Pseudomonadota</taxon>
        <taxon>Alphaproteobacteria</taxon>
        <taxon>Rhodobacterales</taxon>
        <taxon>Paracoccaceae</taxon>
        <taxon>Pseudooceanicola</taxon>
    </lineage>
</organism>
<reference evidence="1 2" key="1">
    <citation type="submission" date="2019-12" db="EMBL/GenBank/DDBJ databases">
        <authorList>
            <person name="Li M."/>
        </authorList>
    </citation>
    <scope>NUCLEOTIDE SEQUENCE [LARGE SCALE GENOMIC DNA]</scope>
    <source>
        <strain evidence="1 2">GBMRC 2024</strain>
    </source>
</reference>
<evidence type="ECO:0008006" key="3">
    <source>
        <dbReference type="Google" id="ProtNLM"/>
    </source>
</evidence>
<comment type="caution">
    <text evidence="1">The sequence shown here is derived from an EMBL/GenBank/DDBJ whole genome shotgun (WGS) entry which is preliminary data.</text>
</comment>
<proteinExistence type="predicted"/>
<dbReference type="Proteomes" id="UP000477911">
    <property type="component" value="Unassembled WGS sequence"/>
</dbReference>
<name>A0A6L7G271_9RHOB</name>